<feature type="transmembrane region" description="Helical" evidence="11">
    <location>
        <begin position="40"/>
        <end position="63"/>
    </location>
</feature>
<feature type="transmembrane region" description="Helical" evidence="11">
    <location>
        <begin position="213"/>
        <end position="240"/>
    </location>
</feature>
<gene>
    <name evidence="11" type="primary">ubiA</name>
    <name evidence="12" type="ORF">NHE_0765</name>
</gene>
<evidence type="ECO:0000256" key="2">
    <source>
        <dbReference type="ARBA" id="ARBA00004141"/>
    </source>
</evidence>
<feature type="transmembrane region" description="Helical" evidence="11">
    <location>
        <begin position="84"/>
        <end position="105"/>
    </location>
</feature>
<evidence type="ECO:0000256" key="9">
    <source>
        <dbReference type="ARBA" id="ARBA00022989"/>
    </source>
</evidence>
<dbReference type="GO" id="GO:0008412">
    <property type="term" value="F:4-hydroxybenzoate polyprenyltransferase activity"/>
    <property type="evidence" value="ECO:0007669"/>
    <property type="project" value="UniProtKB-UniRule"/>
</dbReference>
<dbReference type="InterPro" id="IPR000537">
    <property type="entry name" value="UbiA_prenyltransferase"/>
</dbReference>
<organism evidence="12 13">
    <name type="scientific">Neorickettsia helminthoeca str. Oregon</name>
    <dbReference type="NCBI Taxonomy" id="1286528"/>
    <lineage>
        <taxon>Bacteria</taxon>
        <taxon>Pseudomonadati</taxon>
        <taxon>Pseudomonadota</taxon>
        <taxon>Alphaproteobacteria</taxon>
        <taxon>Rickettsiales</taxon>
        <taxon>Anaplasmataceae</taxon>
        <taxon>Neorickettsia</taxon>
    </lineage>
</organism>
<dbReference type="HAMAP" id="MF_01635">
    <property type="entry name" value="UbiA"/>
    <property type="match status" value="1"/>
</dbReference>
<keyword evidence="6 11" id="KW-0808">Transferase</keyword>
<evidence type="ECO:0000313" key="12">
    <source>
        <dbReference type="EMBL" id="AHX11694.1"/>
    </source>
</evidence>
<dbReference type="InterPro" id="IPR044878">
    <property type="entry name" value="UbiA_sf"/>
</dbReference>
<dbReference type="OrthoDB" id="9782418at2"/>
<feature type="transmembrane region" description="Helical" evidence="11">
    <location>
        <begin position="163"/>
        <end position="181"/>
    </location>
</feature>
<comment type="cofactor">
    <cofactor evidence="1 11">
        <name>Mg(2+)</name>
        <dbReference type="ChEBI" id="CHEBI:18420"/>
    </cofactor>
</comment>
<evidence type="ECO:0000256" key="3">
    <source>
        <dbReference type="ARBA" id="ARBA00005985"/>
    </source>
</evidence>
<dbReference type="UniPathway" id="UPA00232"/>
<accession>X5HKU4</accession>
<keyword evidence="4 11" id="KW-1003">Cell membrane</keyword>
<proteinExistence type="inferred from homology"/>
<evidence type="ECO:0000256" key="6">
    <source>
        <dbReference type="ARBA" id="ARBA00022679"/>
    </source>
</evidence>
<feature type="transmembrane region" description="Helical" evidence="11">
    <location>
        <begin position="137"/>
        <end position="157"/>
    </location>
</feature>
<evidence type="ECO:0000256" key="10">
    <source>
        <dbReference type="ARBA" id="ARBA00023136"/>
    </source>
</evidence>
<dbReference type="Gene3D" id="1.10.357.140">
    <property type="entry name" value="UbiA prenyltransferase"/>
    <property type="match status" value="1"/>
</dbReference>
<name>X5HKU4_9RICK</name>
<dbReference type="PANTHER" id="PTHR11048">
    <property type="entry name" value="PRENYLTRANSFERASES"/>
    <property type="match status" value="1"/>
</dbReference>
<keyword evidence="8 11" id="KW-0812">Transmembrane</keyword>
<dbReference type="HOGENOM" id="CLU_034879_0_2_5"/>
<feature type="transmembrane region" description="Helical" evidence="11">
    <location>
        <begin position="111"/>
        <end position="128"/>
    </location>
</feature>
<keyword evidence="9 11" id="KW-1133">Transmembrane helix</keyword>
<dbReference type="STRING" id="1286528.NHE_0765"/>
<evidence type="ECO:0000256" key="4">
    <source>
        <dbReference type="ARBA" id="ARBA00022475"/>
    </source>
</evidence>
<dbReference type="Gene3D" id="1.20.120.1780">
    <property type="entry name" value="UbiA prenyltransferase"/>
    <property type="match status" value="1"/>
</dbReference>
<keyword evidence="13" id="KW-1185">Reference proteome</keyword>
<keyword evidence="11" id="KW-0460">Magnesium</keyword>
<dbReference type="Pfam" id="PF01040">
    <property type="entry name" value="UbiA"/>
    <property type="match status" value="1"/>
</dbReference>
<feature type="transmembrane region" description="Helical" evidence="11">
    <location>
        <begin position="12"/>
        <end position="34"/>
    </location>
</feature>
<evidence type="ECO:0000313" key="13">
    <source>
        <dbReference type="Proteomes" id="UP000023755"/>
    </source>
</evidence>
<dbReference type="RefSeq" id="WP_038560018.1">
    <property type="nucleotide sequence ID" value="NZ_CP007481.1"/>
</dbReference>
<comment type="subcellular location">
    <subcellularLocation>
        <location evidence="11">Cell inner membrane</location>
        <topology evidence="11">Multi-pass membrane protein</topology>
    </subcellularLocation>
    <subcellularLocation>
        <location evidence="2">Membrane</location>
        <topology evidence="2">Multi-pass membrane protein</topology>
    </subcellularLocation>
</comment>
<evidence type="ECO:0000256" key="8">
    <source>
        <dbReference type="ARBA" id="ARBA00022692"/>
    </source>
</evidence>
<dbReference type="EC" id="2.5.1.39" evidence="11"/>
<dbReference type="FunFam" id="1.20.120.1780:FF:000001">
    <property type="entry name" value="4-hydroxybenzoate octaprenyltransferase"/>
    <property type="match status" value="1"/>
</dbReference>
<dbReference type="GO" id="GO:0005886">
    <property type="term" value="C:plasma membrane"/>
    <property type="evidence" value="ECO:0007669"/>
    <property type="project" value="UniProtKB-SubCell"/>
</dbReference>
<reference evidence="12 13" key="1">
    <citation type="submission" date="2014-03" db="EMBL/GenBank/DDBJ databases">
        <title>Sequencing and Comparison of Genomes and Transcriptome Profiles of Human Ehrlichiosis Agents.</title>
        <authorList>
            <person name="Lin M."/>
            <person name="Daugherty S.C."/>
            <person name="Nagaraj S."/>
            <person name="Cheng Z."/>
            <person name="Xiong Q."/>
            <person name="Lin F.-Y."/>
            <person name="Sengamalay N."/>
            <person name="Ott S."/>
            <person name="Godinez A."/>
            <person name="Tallon L.J."/>
            <person name="Sadzewicz L."/>
            <person name="Fraser C.M."/>
            <person name="Dunning Hotopp J.C."/>
            <person name="Rikihisa Y."/>
        </authorList>
    </citation>
    <scope>NUCLEOTIDE SEQUENCE [LARGE SCALE GENOMIC DNA]</scope>
    <source>
        <strain evidence="12 13">Oregon</strain>
    </source>
</reference>
<evidence type="ECO:0000256" key="1">
    <source>
        <dbReference type="ARBA" id="ARBA00001946"/>
    </source>
</evidence>
<evidence type="ECO:0000256" key="5">
    <source>
        <dbReference type="ARBA" id="ARBA00022519"/>
    </source>
</evidence>
<dbReference type="InterPro" id="IPR006370">
    <property type="entry name" value="HB_polyprenyltransferase-like"/>
</dbReference>
<comment type="catalytic activity">
    <reaction evidence="11">
        <text>all-trans-octaprenyl diphosphate + 4-hydroxybenzoate = 4-hydroxy-3-(all-trans-octaprenyl)benzoate + diphosphate</text>
        <dbReference type="Rhea" id="RHEA:27782"/>
        <dbReference type="ChEBI" id="CHEBI:1617"/>
        <dbReference type="ChEBI" id="CHEBI:17879"/>
        <dbReference type="ChEBI" id="CHEBI:33019"/>
        <dbReference type="ChEBI" id="CHEBI:57711"/>
        <dbReference type="EC" id="2.5.1.39"/>
    </reaction>
</comment>
<comment type="similarity">
    <text evidence="3 11">Belongs to the UbiA prenyltransferase family.</text>
</comment>
<keyword evidence="7 11" id="KW-0831">Ubiquinone biosynthesis</keyword>
<dbReference type="PANTHER" id="PTHR11048:SF28">
    <property type="entry name" value="4-HYDROXYBENZOATE POLYPRENYLTRANSFERASE, MITOCHONDRIAL"/>
    <property type="match status" value="1"/>
</dbReference>
<dbReference type="Proteomes" id="UP000023755">
    <property type="component" value="Chromosome"/>
</dbReference>
<dbReference type="CDD" id="cd13959">
    <property type="entry name" value="PT_UbiA_COQ2"/>
    <property type="match status" value="1"/>
</dbReference>
<feature type="transmembrane region" description="Helical" evidence="11">
    <location>
        <begin position="260"/>
        <end position="278"/>
    </location>
</feature>
<comment type="function">
    <text evidence="11">Catalyzes the prenylation of para-hydroxybenzoate (PHB) with an all-trans polyprenyl group. Mediates the second step in the final reaction sequence of ubiquinone-8 (UQ-8) biosynthesis, which is the condensation of the polyisoprenoid side chain with PHB, generating the first membrane-bound Q intermediate 3-octaprenyl-4-hydroxybenzoate.</text>
</comment>
<sequence>MNIKNYASLIRFHNLGGMWLTFFPALFVIALLGADLLAALWIPFFLLGAFVIRSAGCIINDIADHKFDAKIARTSARPIASGSIRITETLPLLGIFLLIGFSLTFLLGAEAIILGVATMLGTAIYPFAKRYFYYPQIVLAAVFNTGALFASIAVSGAIHGTAFFVYIACFFWTLYYDTIYAHQDKLGDKELGLHSISLTGFGSKTWLKKYSRIALSFLAFAGVLPSLNLLYYCCLAGLFFMEEKFTESLDLDDPQSCWNAFNSMKMVGLFIFCIILLGRV</sequence>
<dbReference type="KEGG" id="nhm:NHE_0765"/>
<comment type="pathway">
    <text evidence="11">Cofactor biosynthesis; ubiquinone biosynthesis.</text>
</comment>
<keyword evidence="5 11" id="KW-0997">Cell inner membrane</keyword>
<dbReference type="InterPro" id="IPR039653">
    <property type="entry name" value="Prenyltransferase"/>
</dbReference>
<dbReference type="AlphaFoldDB" id="X5HKU4"/>
<dbReference type="GO" id="GO:0006744">
    <property type="term" value="P:ubiquinone biosynthetic process"/>
    <property type="evidence" value="ECO:0007669"/>
    <property type="project" value="UniProtKB-UniRule"/>
</dbReference>
<evidence type="ECO:0000256" key="11">
    <source>
        <dbReference type="HAMAP-Rule" id="MF_01635"/>
    </source>
</evidence>
<protein>
    <recommendedName>
        <fullName evidence="11">4-hydroxybenzoate octaprenyltransferase</fullName>
        <ecNumber evidence="11">2.5.1.39</ecNumber>
    </recommendedName>
    <alternativeName>
        <fullName evidence="11">4-HB polyprenyltransferase</fullName>
    </alternativeName>
</protein>
<evidence type="ECO:0000256" key="7">
    <source>
        <dbReference type="ARBA" id="ARBA00022688"/>
    </source>
</evidence>
<keyword evidence="10 11" id="KW-0472">Membrane</keyword>
<dbReference type="EMBL" id="CP007481">
    <property type="protein sequence ID" value="AHX11694.1"/>
    <property type="molecule type" value="Genomic_DNA"/>
</dbReference>